<dbReference type="GO" id="GO:0009267">
    <property type="term" value="P:cellular response to starvation"/>
    <property type="evidence" value="ECO:0007669"/>
    <property type="project" value="InterPro"/>
</dbReference>
<dbReference type="AlphaFoldDB" id="A0A7I7MK59"/>
<keyword evidence="3" id="KW-0813">Transport</keyword>
<dbReference type="RefSeq" id="WP_142272081.1">
    <property type="nucleotide sequence ID" value="NZ_AP022575.1"/>
</dbReference>
<evidence type="ECO:0000256" key="5">
    <source>
        <dbReference type="ARBA" id="ARBA00022692"/>
    </source>
</evidence>
<feature type="domain" description="CstA N-terminal" evidence="8">
    <location>
        <begin position="65"/>
        <end position="630"/>
    </location>
</feature>
<evidence type="ECO:0000256" key="1">
    <source>
        <dbReference type="ARBA" id="ARBA00004651"/>
    </source>
</evidence>
<comment type="subcellular location">
    <subcellularLocation>
        <location evidence="1">Cell membrane</location>
        <topology evidence="1">Multi-pass membrane protein</topology>
    </subcellularLocation>
</comment>
<reference evidence="9 10" key="1">
    <citation type="journal article" date="2019" name="Emerg. Microbes Infect.">
        <title>Comprehensive subspecies identification of 175 nontuberculous mycobacteria species based on 7547 genomic profiles.</title>
        <authorList>
            <person name="Matsumoto Y."/>
            <person name="Kinjo T."/>
            <person name="Motooka D."/>
            <person name="Nabeya D."/>
            <person name="Jung N."/>
            <person name="Uechi K."/>
            <person name="Horii T."/>
            <person name="Iida T."/>
            <person name="Fujita J."/>
            <person name="Nakamura S."/>
        </authorList>
    </citation>
    <scope>NUCLEOTIDE SEQUENCE [LARGE SCALE GENOMIC DNA]</scope>
    <source>
        <strain evidence="9 10">JCM 14233</strain>
    </source>
</reference>
<keyword evidence="5" id="KW-0812">Transmembrane</keyword>
<name>A0A7I7MK59_9MYCO</name>
<keyword evidence="4" id="KW-1003">Cell membrane</keyword>
<dbReference type="Proteomes" id="UP000467236">
    <property type="component" value="Chromosome"/>
</dbReference>
<evidence type="ECO:0000256" key="4">
    <source>
        <dbReference type="ARBA" id="ARBA00022475"/>
    </source>
</evidence>
<protein>
    <submittedName>
        <fullName evidence="9">Carbon starvation protein A</fullName>
    </submittedName>
</protein>
<evidence type="ECO:0000259" key="8">
    <source>
        <dbReference type="Pfam" id="PF02554"/>
    </source>
</evidence>
<dbReference type="OrthoDB" id="9761224at2"/>
<dbReference type="PANTHER" id="PTHR30252:SF3">
    <property type="entry name" value="PYRUVATE_PROTON SYMPORTER BTST"/>
    <property type="match status" value="1"/>
</dbReference>
<dbReference type="InterPro" id="IPR051605">
    <property type="entry name" value="CstA"/>
</dbReference>
<evidence type="ECO:0000313" key="9">
    <source>
        <dbReference type="EMBL" id="BBX72714.1"/>
    </source>
</evidence>
<evidence type="ECO:0000256" key="6">
    <source>
        <dbReference type="ARBA" id="ARBA00022989"/>
    </source>
</evidence>
<dbReference type="Pfam" id="PF02554">
    <property type="entry name" value="CstA"/>
    <property type="match status" value="1"/>
</dbReference>
<gene>
    <name evidence="9" type="primary">cstA</name>
    <name evidence="9" type="ORF">MSHI_06200</name>
</gene>
<dbReference type="EMBL" id="AP022575">
    <property type="protein sequence ID" value="BBX72714.1"/>
    <property type="molecule type" value="Genomic_DNA"/>
</dbReference>
<dbReference type="KEGG" id="mshj:MSHI_06200"/>
<evidence type="ECO:0000256" key="3">
    <source>
        <dbReference type="ARBA" id="ARBA00022448"/>
    </source>
</evidence>
<evidence type="ECO:0000313" key="10">
    <source>
        <dbReference type="Proteomes" id="UP000467236"/>
    </source>
</evidence>
<organism evidence="9 10">
    <name type="scientific">Mycobacterium shinjukuense</name>
    <dbReference type="NCBI Taxonomy" id="398694"/>
    <lineage>
        <taxon>Bacteria</taxon>
        <taxon>Bacillati</taxon>
        <taxon>Actinomycetota</taxon>
        <taxon>Actinomycetes</taxon>
        <taxon>Mycobacteriales</taxon>
        <taxon>Mycobacteriaceae</taxon>
        <taxon>Mycobacterium</taxon>
    </lineage>
</organism>
<evidence type="ECO:0000256" key="2">
    <source>
        <dbReference type="ARBA" id="ARBA00007755"/>
    </source>
</evidence>
<dbReference type="GO" id="GO:0005886">
    <property type="term" value="C:plasma membrane"/>
    <property type="evidence" value="ECO:0007669"/>
    <property type="project" value="UniProtKB-SubCell"/>
</dbReference>
<dbReference type="InterPro" id="IPR003706">
    <property type="entry name" value="CstA_N"/>
</dbReference>
<sequence>MAAPDRIVERCGDVSYIRTDADLPPVAIVDRSPVGLRHRIFFGVIAVIGAVAWAIIALVRGETVNAVWLVVAAGCTYIIGFRFYARLIEAKVVRPRDDHATPAEFLDDGTDYVPTDRRVVFGHHFAAIAGAGPLVGPVLAAQMGYLPCTIWIVVGAVLAGCVQDYLVLWISTRRRGRSLGQMVRDELGGAAGVAALVGIPVIITIVIAVLALVVVRALAKSPWGVFSIAMTIPIALFMGWYLRFLRPGRVIEVSLIGVGLLLLAVISGNGVAHTSWGATVFSLSPVTLGWLLIVYGFAASVLPVWLLLAPRDYLSTFMKVGTIVLLAIGVLIARPVITAPAVSRFATEGTGPVFAGALFPFLFITIACGALSGFHALISSGTTPKMLEKEGQMRLIGYGGMITESFVAVVALITATILDQHLYFTLNAPSALTHDSAATAAQYVNGLGLSGAPVTADQIDRAAASVGEQTIVSRTGGAPTLAFGMSEMLQRAFGGAALKAFWYHFAIMFEALFILTTVDAGTRAARFMVSDALGNLGGPMRKLQNPSWRPGVWLCSLTVVAAWGSILLLGVTDPLGGINTLFPLFGIANQLLAAISLTVITVIVVKKGRLKWAWIPGVPLLWDLAVTLTASWQKIFSADPAIGYWAQHYRYLAAKQAGKTTFGSAADAHELDNVIRNTFIQGTLSIVFALAVVIVFVAGVIVVINTIRGAGRPLTEDDPVPSMLFAPSGLMPTAAERELQRRWGRYTGGRCRRPSIPQHHRT</sequence>
<evidence type="ECO:0000256" key="7">
    <source>
        <dbReference type="ARBA" id="ARBA00023136"/>
    </source>
</evidence>
<keyword evidence="10" id="KW-1185">Reference proteome</keyword>
<keyword evidence="7" id="KW-0472">Membrane</keyword>
<keyword evidence="6" id="KW-1133">Transmembrane helix</keyword>
<comment type="similarity">
    <text evidence="2">Belongs to the peptide transporter carbon starvation (CstA) (TC 2.A.114) family.</text>
</comment>
<dbReference type="PANTHER" id="PTHR30252">
    <property type="entry name" value="INNER MEMBRANE PEPTIDE TRANSPORTER"/>
    <property type="match status" value="1"/>
</dbReference>
<proteinExistence type="inferred from homology"/>
<accession>A0A7I7MK59</accession>